<organism evidence="4 5">
    <name type="scientific">Truncatella angustata</name>
    <dbReference type="NCBI Taxonomy" id="152316"/>
    <lineage>
        <taxon>Eukaryota</taxon>
        <taxon>Fungi</taxon>
        <taxon>Dikarya</taxon>
        <taxon>Ascomycota</taxon>
        <taxon>Pezizomycotina</taxon>
        <taxon>Sordariomycetes</taxon>
        <taxon>Xylariomycetidae</taxon>
        <taxon>Amphisphaeriales</taxon>
        <taxon>Sporocadaceae</taxon>
        <taxon>Truncatella</taxon>
    </lineage>
</organism>
<evidence type="ECO:0000259" key="3">
    <source>
        <dbReference type="Pfam" id="PF24808"/>
    </source>
</evidence>
<dbReference type="Pfam" id="PF24808">
    <property type="entry name" value="DUF7707"/>
    <property type="match status" value="1"/>
</dbReference>
<evidence type="ECO:0000256" key="1">
    <source>
        <dbReference type="SAM" id="MobiDB-lite"/>
    </source>
</evidence>
<dbReference type="GeneID" id="70134867"/>
<evidence type="ECO:0000313" key="5">
    <source>
        <dbReference type="Proteomes" id="UP000758603"/>
    </source>
</evidence>
<dbReference type="PANTHER" id="PTHR38118">
    <property type="entry name" value="ANCHORED CELL WALL PROTEIN 11-RELATED"/>
    <property type="match status" value="1"/>
</dbReference>
<sequence length="278" mass="28416">MASASATASVNPAAIPLTTRGSFGLFLCTAWCTSEINICQGICDKIGVILADGKSTQENDCDTSQLVYSCICGNGVKPNMSAYRNSLPSLICEESNSECASNGSDCTSSTCGTSVLDAATSTTSTSTTSQAVTSVSTTATRSTTRSATSTLGSVSSRSHTSLASATSSSAPATETPQEPGLNTGAKAGIGAGAGIAGLLLLALLGFLFYSLGKKRRSATTEPESYTKAELADTQWAGHEVHADHRQELDAPAGVSELIHGHPQTAPQAPIQREPVEMG</sequence>
<keyword evidence="5" id="KW-1185">Reference proteome</keyword>
<feature type="region of interest" description="Disordered" evidence="1">
    <location>
        <begin position="127"/>
        <end position="183"/>
    </location>
</feature>
<reference evidence="4" key="1">
    <citation type="journal article" date="2021" name="Nat. Commun.">
        <title>Genetic determinants of endophytism in the Arabidopsis root mycobiome.</title>
        <authorList>
            <person name="Mesny F."/>
            <person name="Miyauchi S."/>
            <person name="Thiergart T."/>
            <person name="Pickel B."/>
            <person name="Atanasova L."/>
            <person name="Karlsson M."/>
            <person name="Huettel B."/>
            <person name="Barry K.W."/>
            <person name="Haridas S."/>
            <person name="Chen C."/>
            <person name="Bauer D."/>
            <person name="Andreopoulos W."/>
            <person name="Pangilinan J."/>
            <person name="LaButti K."/>
            <person name="Riley R."/>
            <person name="Lipzen A."/>
            <person name="Clum A."/>
            <person name="Drula E."/>
            <person name="Henrissat B."/>
            <person name="Kohler A."/>
            <person name="Grigoriev I.V."/>
            <person name="Martin F.M."/>
            <person name="Hacquard S."/>
        </authorList>
    </citation>
    <scope>NUCLEOTIDE SEQUENCE</scope>
    <source>
        <strain evidence="4">MPI-SDFR-AT-0073</strain>
    </source>
</reference>
<keyword evidence="2" id="KW-0472">Membrane</keyword>
<dbReference type="PANTHER" id="PTHR38118:SF2">
    <property type="entry name" value="CDP-ALCOHOL PHOSPHATIDYLTRANSFERASE PROTEIN"/>
    <property type="match status" value="1"/>
</dbReference>
<dbReference type="AlphaFoldDB" id="A0A9P8UHK6"/>
<dbReference type="EMBL" id="JAGPXC010000006">
    <property type="protein sequence ID" value="KAH6652265.1"/>
    <property type="molecule type" value="Genomic_DNA"/>
</dbReference>
<feature type="compositionally biased region" description="Low complexity" evidence="1">
    <location>
        <begin position="127"/>
        <end position="175"/>
    </location>
</feature>
<dbReference type="Proteomes" id="UP000758603">
    <property type="component" value="Unassembled WGS sequence"/>
</dbReference>
<dbReference type="InterPro" id="IPR056124">
    <property type="entry name" value="DUF7707"/>
</dbReference>
<keyword evidence="2" id="KW-1133">Transmembrane helix</keyword>
<dbReference type="OrthoDB" id="2121879at2759"/>
<feature type="region of interest" description="Disordered" evidence="1">
    <location>
        <begin position="258"/>
        <end position="278"/>
    </location>
</feature>
<evidence type="ECO:0000256" key="2">
    <source>
        <dbReference type="SAM" id="Phobius"/>
    </source>
</evidence>
<proteinExistence type="predicted"/>
<keyword evidence="2" id="KW-0812">Transmembrane</keyword>
<protein>
    <recommendedName>
        <fullName evidence="3">DUF7707 domain-containing protein</fullName>
    </recommendedName>
</protein>
<accession>A0A9P8UHK6</accession>
<gene>
    <name evidence="4" type="ORF">BKA67DRAFT_648145</name>
</gene>
<name>A0A9P8UHK6_9PEZI</name>
<evidence type="ECO:0000313" key="4">
    <source>
        <dbReference type="EMBL" id="KAH6652265.1"/>
    </source>
</evidence>
<dbReference type="RefSeq" id="XP_045956543.1">
    <property type="nucleotide sequence ID" value="XM_046105976.1"/>
</dbReference>
<feature type="domain" description="DUF7707" evidence="3">
    <location>
        <begin position="29"/>
        <end position="111"/>
    </location>
</feature>
<feature type="transmembrane region" description="Helical" evidence="2">
    <location>
        <begin position="187"/>
        <end position="209"/>
    </location>
</feature>
<comment type="caution">
    <text evidence="4">The sequence shown here is derived from an EMBL/GenBank/DDBJ whole genome shotgun (WGS) entry which is preliminary data.</text>
</comment>